<gene>
    <name evidence="2" type="ORF">GCM10009838_39230</name>
</gene>
<protein>
    <recommendedName>
        <fullName evidence="4">Flp family type IVb pilin</fullName>
    </recommendedName>
</protein>
<evidence type="ECO:0008006" key="4">
    <source>
        <dbReference type="Google" id="ProtNLM"/>
    </source>
</evidence>
<keyword evidence="3" id="KW-1185">Reference proteome</keyword>
<keyword evidence="1" id="KW-0472">Membrane</keyword>
<organism evidence="2 3">
    <name type="scientific">Catenulispora subtropica</name>
    <dbReference type="NCBI Taxonomy" id="450798"/>
    <lineage>
        <taxon>Bacteria</taxon>
        <taxon>Bacillati</taxon>
        <taxon>Actinomycetota</taxon>
        <taxon>Actinomycetes</taxon>
        <taxon>Catenulisporales</taxon>
        <taxon>Catenulisporaceae</taxon>
        <taxon>Catenulispora</taxon>
    </lineage>
</organism>
<dbReference type="InterPro" id="IPR012902">
    <property type="entry name" value="N_methyl_site"/>
</dbReference>
<keyword evidence="1" id="KW-0812">Transmembrane</keyword>
<sequence>MLYQEIQSLRLHWAMFQGALQRWRKEDEGVTTLEMVIIGGFLIAAAGLLVAAFNTIWNKDKGNIATSGTTPAP</sequence>
<dbReference type="Proteomes" id="UP001499854">
    <property type="component" value="Unassembled WGS sequence"/>
</dbReference>
<proteinExistence type="predicted"/>
<dbReference type="EMBL" id="BAAAQM010000021">
    <property type="protein sequence ID" value="GAA1975245.1"/>
    <property type="molecule type" value="Genomic_DNA"/>
</dbReference>
<evidence type="ECO:0000313" key="3">
    <source>
        <dbReference type="Proteomes" id="UP001499854"/>
    </source>
</evidence>
<dbReference type="RefSeq" id="WP_344658503.1">
    <property type="nucleotide sequence ID" value="NZ_BAAAQM010000021.1"/>
</dbReference>
<evidence type="ECO:0000313" key="2">
    <source>
        <dbReference type="EMBL" id="GAA1975245.1"/>
    </source>
</evidence>
<name>A0ABN2RUQ0_9ACTN</name>
<accession>A0ABN2RUQ0</accession>
<feature type="transmembrane region" description="Helical" evidence="1">
    <location>
        <begin position="35"/>
        <end position="57"/>
    </location>
</feature>
<comment type="caution">
    <text evidence="2">The sequence shown here is derived from an EMBL/GenBank/DDBJ whole genome shotgun (WGS) entry which is preliminary data.</text>
</comment>
<dbReference type="PROSITE" id="PS00409">
    <property type="entry name" value="PROKAR_NTER_METHYL"/>
    <property type="match status" value="1"/>
</dbReference>
<keyword evidence="1" id="KW-1133">Transmembrane helix</keyword>
<evidence type="ECO:0000256" key="1">
    <source>
        <dbReference type="SAM" id="Phobius"/>
    </source>
</evidence>
<reference evidence="2 3" key="1">
    <citation type="journal article" date="2019" name="Int. J. Syst. Evol. Microbiol.">
        <title>The Global Catalogue of Microorganisms (GCM) 10K type strain sequencing project: providing services to taxonomists for standard genome sequencing and annotation.</title>
        <authorList>
            <consortium name="The Broad Institute Genomics Platform"/>
            <consortium name="The Broad Institute Genome Sequencing Center for Infectious Disease"/>
            <person name="Wu L."/>
            <person name="Ma J."/>
        </authorList>
    </citation>
    <scope>NUCLEOTIDE SEQUENCE [LARGE SCALE GENOMIC DNA]</scope>
    <source>
        <strain evidence="2 3">JCM 16013</strain>
    </source>
</reference>